<feature type="compositionally biased region" description="Basic residues" evidence="6">
    <location>
        <begin position="613"/>
        <end position="623"/>
    </location>
</feature>
<dbReference type="AlphaFoldDB" id="A0A2H5PUS1"/>
<sequence length="833" mass="96892">MASKLFSTIFNNKRNFTKTNLEIFTRAYRAVKPVARNNLYSRISPLGDPDVSLTPVLDQWVLEGQKISELELQRVIRQLRSRKRFKHALQVSEWMSGQGLAFSVHDHAVQLDLIGKVRGLESAETYFNSLNDEDKVDKLYGALLNCYVREGLVDESLSLMQKMKEMGSFGSALNYNGIMCLYTNTGQHEKIPDVLLDMKENGVPPDNFSYRICINSYGARSELSSMENVLQEMESQSHISMDWGTYSTVANYYIIAGLKEKAIIYLKKCEDIVSKSKDALGYNHLISHYSSLGNKDEMMKFWGLQKIKCKKQLNRDYITMLGSLVKIGELEEAEKMLEEWESSCYCYDFRVPNIILLGYSQKGMIEKADAVLKEIVKKGKTPTPNSWSIIAAGYADKNNMEKAFECMKEALAVHEENKFWRPKPSLVSSILDWLGDNRDVEEVEAFVSSLKIKVQKRNMYHALTEAHIRSGQEVDGLLESMKADDIDEDKRSLVQDRDRVSVLVAAAGIKMGRDRNDTHADKNGTEAEEEQELVPSSKSKSKSKSRESSDSESEDDRKHVKSDKGKHKSGKRKRHRSRSYEDSDSDSDSYSEYSSSSSEYSESESDSEEERRRSKRKEKKRRREREEERERKRRKREKEKKRREKEKRKENKRKKKKEKFERGKKGAVTNLWGKYGIIRETDMWNKRPEFTAWLAEVKQVNLESLPNWEEKQMFKQFMEDHNTATFPSKKYYNLDAYHKHKMEKELKKGITKVRQKERTVFNDEEQRRLELREAREKKKEEEVEALKRSMQSGMAQAMKEQAQLKEEMAYQYKIGNFEAAAAIQRRLDPDVAM</sequence>
<dbReference type="EMBL" id="BDQV01000131">
    <property type="protein sequence ID" value="GAY56119.1"/>
    <property type="molecule type" value="Genomic_DNA"/>
</dbReference>
<dbReference type="InterPro" id="IPR019734">
    <property type="entry name" value="TPR_rpt"/>
</dbReference>
<dbReference type="PANTHER" id="PTHR45717:SF7">
    <property type="entry name" value="PENTACOTRIPEPTIDE-REPEAT REGION OF PRORP DOMAIN-CONTAINING PROTEIN"/>
    <property type="match status" value="1"/>
</dbReference>
<feature type="compositionally biased region" description="Basic residues" evidence="6">
    <location>
        <begin position="559"/>
        <end position="577"/>
    </location>
</feature>
<feature type="compositionally biased region" description="Basic residues" evidence="6">
    <location>
        <begin position="631"/>
        <end position="657"/>
    </location>
</feature>
<evidence type="ECO:0000256" key="3">
    <source>
        <dbReference type="PROSITE-ProRule" id="PRU00339"/>
    </source>
</evidence>
<evidence type="ECO:0008006" key="9">
    <source>
        <dbReference type="Google" id="ProtNLM"/>
    </source>
</evidence>
<feature type="repeat" description="PPR" evidence="4">
    <location>
        <begin position="171"/>
        <end position="205"/>
    </location>
</feature>
<gene>
    <name evidence="7" type="ORF">CUMW_169390</name>
</gene>
<evidence type="ECO:0000256" key="6">
    <source>
        <dbReference type="SAM" id="MobiDB-lite"/>
    </source>
</evidence>
<comment type="caution">
    <text evidence="7">The sequence shown here is derived from an EMBL/GenBank/DDBJ whole genome shotgun (WGS) entry which is preliminary data.</text>
</comment>
<dbReference type="GO" id="GO:0003729">
    <property type="term" value="F:mRNA binding"/>
    <property type="evidence" value="ECO:0007669"/>
    <property type="project" value="UniProtKB-ARBA"/>
</dbReference>
<keyword evidence="5" id="KW-0175">Coiled coil</keyword>
<dbReference type="NCBIfam" id="TIGR00756">
    <property type="entry name" value="PPR"/>
    <property type="match status" value="2"/>
</dbReference>
<feature type="repeat" description="PPR" evidence="4">
    <location>
        <begin position="136"/>
        <end position="170"/>
    </location>
</feature>
<dbReference type="PROSITE" id="PS51375">
    <property type="entry name" value="PPR"/>
    <property type="match status" value="3"/>
</dbReference>
<dbReference type="SUPFAM" id="SSF48452">
    <property type="entry name" value="TPR-like"/>
    <property type="match status" value="1"/>
</dbReference>
<accession>A0A2H5PUS1</accession>
<feature type="repeat" description="PPR" evidence="4">
    <location>
        <begin position="348"/>
        <end position="382"/>
    </location>
</feature>
<feature type="repeat" description="TPR" evidence="3">
    <location>
        <begin position="384"/>
        <end position="417"/>
    </location>
</feature>
<proteinExistence type="inferred from homology"/>
<feature type="compositionally biased region" description="Basic and acidic residues" evidence="6">
    <location>
        <begin position="511"/>
        <end position="525"/>
    </location>
</feature>
<comment type="similarity">
    <text evidence="1">Belongs to the PPR family. P subfamily.</text>
</comment>
<dbReference type="InterPro" id="IPR011990">
    <property type="entry name" value="TPR-like_helical_dom_sf"/>
</dbReference>
<evidence type="ECO:0000256" key="4">
    <source>
        <dbReference type="PROSITE-ProRule" id="PRU00708"/>
    </source>
</evidence>
<feature type="coiled-coil region" evidence="5">
    <location>
        <begin position="761"/>
        <end position="807"/>
    </location>
</feature>
<dbReference type="PROSITE" id="PS50005">
    <property type="entry name" value="TPR"/>
    <property type="match status" value="1"/>
</dbReference>
<organism evidence="7 8">
    <name type="scientific">Citrus unshiu</name>
    <name type="common">Satsuma mandarin</name>
    <name type="synonym">Citrus nobilis var. unshiu</name>
    <dbReference type="NCBI Taxonomy" id="55188"/>
    <lineage>
        <taxon>Eukaryota</taxon>
        <taxon>Viridiplantae</taxon>
        <taxon>Streptophyta</taxon>
        <taxon>Embryophyta</taxon>
        <taxon>Tracheophyta</taxon>
        <taxon>Spermatophyta</taxon>
        <taxon>Magnoliopsida</taxon>
        <taxon>eudicotyledons</taxon>
        <taxon>Gunneridae</taxon>
        <taxon>Pentapetalae</taxon>
        <taxon>rosids</taxon>
        <taxon>malvids</taxon>
        <taxon>Sapindales</taxon>
        <taxon>Rutaceae</taxon>
        <taxon>Aurantioideae</taxon>
        <taxon>Citrus</taxon>
    </lineage>
</organism>
<dbReference type="Proteomes" id="UP000236630">
    <property type="component" value="Unassembled WGS sequence"/>
</dbReference>
<dbReference type="Pfam" id="PF13041">
    <property type="entry name" value="PPR_2"/>
    <property type="match status" value="1"/>
</dbReference>
<dbReference type="PANTHER" id="PTHR45717">
    <property type="entry name" value="OS12G0527900 PROTEIN"/>
    <property type="match status" value="1"/>
</dbReference>
<evidence type="ECO:0000256" key="1">
    <source>
        <dbReference type="ARBA" id="ARBA00007626"/>
    </source>
</evidence>
<keyword evidence="3" id="KW-0802">TPR repeat</keyword>
<dbReference type="InterPro" id="IPR002885">
    <property type="entry name" value="PPR_rpt"/>
</dbReference>
<feature type="compositionally biased region" description="Low complexity" evidence="6">
    <location>
        <begin position="590"/>
        <end position="600"/>
    </location>
</feature>
<dbReference type="Pfam" id="PF01535">
    <property type="entry name" value="PPR"/>
    <property type="match status" value="4"/>
</dbReference>
<evidence type="ECO:0000313" key="7">
    <source>
        <dbReference type="EMBL" id="GAY56119.1"/>
    </source>
</evidence>
<evidence type="ECO:0000313" key="8">
    <source>
        <dbReference type="Proteomes" id="UP000236630"/>
    </source>
</evidence>
<feature type="region of interest" description="Disordered" evidence="6">
    <location>
        <begin position="511"/>
        <end position="665"/>
    </location>
</feature>
<name>A0A2H5PUS1_CITUN</name>
<dbReference type="Gene3D" id="1.25.40.10">
    <property type="entry name" value="Tetratricopeptide repeat domain"/>
    <property type="match status" value="2"/>
</dbReference>
<dbReference type="EMBL" id="BDQV01000131">
    <property type="protein sequence ID" value="GAY56118.1"/>
    <property type="molecule type" value="Genomic_DNA"/>
</dbReference>
<keyword evidence="8" id="KW-1185">Reference proteome</keyword>
<dbReference type="GO" id="GO:0005739">
    <property type="term" value="C:mitochondrion"/>
    <property type="evidence" value="ECO:0007669"/>
    <property type="project" value="TreeGrafter"/>
</dbReference>
<evidence type="ECO:0000256" key="5">
    <source>
        <dbReference type="SAM" id="Coils"/>
    </source>
</evidence>
<reference evidence="7 8" key="1">
    <citation type="journal article" date="2017" name="Front. Genet.">
        <title>Draft sequencing of the heterozygous diploid genome of Satsuma (Citrus unshiu Marc.) using a hybrid assembly approach.</title>
        <authorList>
            <person name="Shimizu T."/>
            <person name="Tanizawa Y."/>
            <person name="Mochizuki T."/>
            <person name="Nagasaki H."/>
            <person name="Yoshioka T."/>
            <person name="Toyoda A."/>
            <person name="Fujiyama A."/>
            <person name="Kaminuma E."/>
            <person name="Nakamura Y."/>
        </authorList>
    </citation>
    <scope>NUCLEOTIDE SEQUENCE [LARGE SCALE GENOMIC DNA]</scope>
    <source>
        <strain evidence="8">cv. Miyagawa wase</strain>
    </source>
</reference>
<protein>
    <recommendedName>
        <fullName evidence="9">Pentacotripeptide-repeat region of PRORP domain-containing protein</fullName>
    </recommendedName>
</protein>
<evidence type="ECO:0000256" key="2">
    <source>
        <dbReference type="ARBA" id="ARBA00022737"/>
    </source>
</evidence>
<keyword evidence="2" id="KW-0677">Repeat</keyword>